<evidence type="ECO:0000313" key="7">
    <source>
        <dbReference type="EMBL" id="GJE95571.1"/>
    </source>
</evidence>
<dbReference type="GO" id="GO:0005506">
    <property type="term" value="F:iron ion binding"/>
    <property type="evidence" value="ECO:0007669"/>
    <property type="project" value="InterPro"/>
</dbReference>
<dbReference type="SUPFAM" id="SSF48264">
    <property type="entry name" value="Cytochrome P450"/>
    <property type="match status" value="1"/>
</dbReference>
<organism evidence="7 8">
    <name type="scientific">Phanerochaete sordida</name>
    <dbReference type="NCBI Taxonomy" id="48140"/>
    <lineage>
        <taxon>Eukaryota</taxon>
        <taxon>Fungi</taxon>
        <taxon>Dikarya</taxon>
        <taxon>Basidiomycota</taxon>
        <taxon>Agaricomycotina</taxon>
        <taxon>Agaricomycetes</taxon>
        <taxon>Polyporales</taxon>
        <taxon>Phanerochaetaceae</taxon>
        <taxon>Phanerochaete</taxon>
    </lineage>
</organism>
<dbReference type="PANTHER" id="PTHR24296">
    <property type="entry name" value="CYTOCHROME P450"/>
    <property type="match status" value="1"/>
</dbReference>
<keyword evidence="3 6" id="KW-0479">Metal-binding</keyword>
<evidence type="ECO:0000256" key="4">
    <source>
        <dbReference type="ARBA" id="ARBA00023002"/>
    </source>
</evidence>
<reference evidence="7 8" key="1">
    <citation type="submission" date="2021-08" db="EMBL/GenBank/DDBJ databases">
        <title>Draft Genome Sequence of Phanerochaete sordida strain YK-624.</title>
        <authorList>
            <person name="Mori T."/>
            <person name="Dohra H."/>
            <person name="Suzuki T."/>
            <person name="Kawagishi H."/>
            <person name="Hirai H."/>
        </authorList>
    </citation>
    <scope>NUCLEOTIDE SEQUENCE [LARGE SCALE GENOMIC DNA]</scope>
    <source>
        <strain evidence="7 8">YK-624</strain>
    </source>
</reference>
<dbReference type="GO" id="GO:0020037">
    <property type="term" value="F:heme binding"/>
    <property type="evidence" value="ECO:0007669"/>
    <property type="project" value="InterPro"/>
</dbReference>
<dbReference type="InterPro" id="IPR001128">
    <property type="entry name" value="Cyt_P450"/>
</dbReference>
<comment type="caution">
    <text evidence="7">The sequence shown here is derived from an EMBL/GenBank/DDBJ whole genome shotgun (WGS) entry which is preliminary data.</text>
</comment>
<proteinExistence type="inferred from homology"/>
<keyword evidence="6" id="KW-0349">Heme</keyword>
<evidence type="ECO:0000256" key="5">
    <source>
        <dbReference type="ARBA" id="ARBA00023004"/>
    </source>
</evidence>
<dbReference type="InterPro" id="IPR036396">
    <property type="entry name" value="Cyt_P450_sf"/>
</dbReference>
<dbReference type="GO" id="GO:0016705">
    <property type="term" value="F:oxidoreductase activity, acting on paired donors, with incorporation or reduction of molecular oxygen"/>
    <property type="evidence" value="ECO:0007669"/>
    <property type="project" value="InterPro"/>
</dbReference>
<dbReference type="Pfam" id="PF00067">
    <property type="entry name" value="p450"/>
    <property type="match status" value="1"/>
</dbReference>
<evidence type="ECO:0000256" key="6">
    <source>
        <dbReference type="PIRSR" id="PIRSR602403-1"/>
    </source>
</evidence>
<evidence type="ECO:0000256" key="2">
    <source>
        <dbReference type="ARBA" id="ARBA00010617"/>
    </source>
</evidence>
<keyword evidence="4" id="KW-0560">Oxidoreductase</keyword>
<protein>
    <submittedName>
        <fullName evidence="7">Cytochrome P450</fullName>
    </submittedName>
</protein>
<keyword evidence="8" id="KW-1185">Reference proteome</keyword>
<dbReference type="Proteomes" id="UP000703269">
    <property type="component" value="Unassembled WGS sequence"/>
</dbReference>
<dbReference type="AlphaFoldDB" id="A0A9P3GIH2"/>
<evidence type="ECO:0000256" key="3">
    <source>
        <dbReference type="ARBA" id="ARBA00022723"/>
    </source>
</evidence>
<feature type="binding site" description="axial binding residue" evidence="6">
    <location>
        <position position="459"/>
    </location>
    <ligand>
        <name>heme</name>
        <dbReference type="ChEBI" id="CHEBI:30413"/>
    </ligand>
    <ligandPart>
        <name>Fe</name>
        <dbReference type="ChEBI" id="CHEBI:18248"/>
    </ligandPart>
</feature>
<gene>
    <name evidence="7" type="ORF">PsYK624_117570</name>
</gene>
<dbReference type="InterPro" id="IPR002403">
    <property type="entry name" value="Cyt_P450_E_grp-IV"/>
</dbReference>
<dbReference type="Gene3D" id="1.10.630.10">
    <property type="entry name" value="Cytochrome P450"/>
    <property type="match status" value="1"/>
</dbReference>
<dbReference type="PRINTS" id="PR00465">
    <property type="entry name" value="EP450IV"/>
</dbReference>
<dbReference type="OrthoDB" id="1470350at2759"/>
<dbReference type="GO" id="GO:0004497">
    <property type="term" value="F:monooxygenase activity"/>
    <property type="evidence" value="ECO:0007669"/>
    <property type="project" value="InterPro"/>
</dbReference>
<sequence length="512" mass="57278">MDPGTQTLSSNPWMTACICEALLTIWLIYAYRDRAFGSSSNTGIPGPKGVPVLGNLRQLLPYKEDFMGWLSTNEAIYGPLFTYTVPGFGRSVVIDRPEWLEHVKKKDMIAYGKGKRTLAIFREFFGSFSQASTEGDAWKANRRITTSLVSIKTFDKQVARAMGEVIPTAIELLTSIASSESVMDWNIFAGRLSLEMLFRVAFSADAKSLSADPSCLETKNEILDALHTCGKITMSRFANPGSPLVEKINGTHERFRSARAKLWTVADRIADERLHLREEGLSNEDDYLTVLLASQLGRQLTRETLVAILFAGQDNNVNLLGWSLYELTRSPSWIQRMRDEAESKGVDGRIIDWNSVSSYPVHLAVLYETLRLWPGVPKNSRCAMEDDILPGIPSLGYGPVKISKGDYVVWSDHLMMRRTDVWGEDAQVFNPGRHLDAEGKFVKPQQPKFHAFGAGPRACSGSQLATYEFVQVWAALLPLFDIEPVEMKEREMADGLTSTMAGDFLVRVKLRK</sequence>
<accession>A0A9P3GIH2</accession>
<evidence type="ECO:0000256" key="1">
    <source>
        <dbReference type="ARBA" id="ARBA00001971"/>
    </source>
</evidence>
<keyword evidence="5 6" id="KW-0408">Iron</keyword>
<comment type="cofactor">
    <cofactor evidence="1 6">
        <name>heme</name>
        <dbReference type="ChEBI" id="CHEBI:30413"/>
    </cofactor>
</comment>
<dbReference type="PRINTS" id="PR00385">
    <property type="entry name" value="P450"/>
</dbReference>
<name>A0A9P3GIH2_9APHY</name>
<evidence type="ECO:0000313" key="8">
    <source>
        <dbReference type="Proteomes" id="UP000703269"/>
    </source>
</evidence>
<comment type="similarity">
    <text evidence="2">Belongs to the cytochrome P450 family.</text>
</comment>
<dbReference type="EMBL" id="BPQB01000050">
    <property type="protein sequence ID" value="GJE95571.1"/>
    <property type="molecule type" value="Genomic_DNA"/>
</dbReference>